<dbReference type="STRING" id="1743168.A8O14_04025"/>
<keyword evidence="1" id="KW-1133">Transmembrane helix</keyword>
<keyword evidence="1" id="KW-0812">Transmembrane</keyword>
<dbReference type="EMBL" id="CP015922">
    <property type="protein sequence ID" value="ANI99333.1"/>
    <property type="molecule type" value="Genomic_DNA"/>
</dbReference>
<keyword evidence="3" id="KW-1185">Reference proteome</keyword>
<feature type="transmembrane region" description="Helical" evidence="1">
    <location>
        <begin position="41"/>
        <end position="60"/>
    </location>
</feature>
<accession>A0A191UE44</accession>
<dbReference type="AlphaFoldDB" id="A0A191UE44"/>
<evidence type="ECO:0000313" key="3">
    <source>
        <dbReference type="Proteomes" id="UP000078463"/>
    </source>
</evidence>
<dbReference type="RefSeq" id="WP_068948350.1">
    <property type="nucleotide sequence ID" value="NZ_CP015922.1"/>
</dbReference>
<evidence type="ECO:0000313" key="2">
    <source>
        <dbReference type="EMBL" id="ANI99333.1"/>
    </source>
</evidence>
<dbReference type="Pfam" id="PF05437">
    <property type="entry name" value="AzlD"/>
    <property type="match status" value="1"/>
</dbReference>
<evidence type="ECO:0008006" key="4">
    <source>
        <dbReference type="Google" id="ProtNLM"/>
    </source>
</evidence>
<name>A0A191UE44_9BURK</name>
<organism evidence="2 3">
    <name type="scientific">Polynucleobacter wuianus</name>
    <dbReference type="NCBI Taxonomy" id="1743168"/>
    <lineage>
        <taxon>Bacteria</taxon>
        <taxon>Pseudomonadati</taxon>
        <taxon>Pseudomonadota</taxon>
        <taxon>Betaproteobacteria</taxon>
        <taxon>Burkholderiales</taxon>
        <taxon>Burkholderiaceae</taxon>
        <taxon>Polynucleobacter</taxon>
    </lineage>
</organism>
<proteinExistence type="predicted"/>
<reference evidence="3" key="1">
    <citation type="submission" date="2016-05" db="EMBL/GenBank/DDBJ databases">
        <title>Polynucleobacter sp. QLW-P1FAT50C-4 genome.</title>
        <authorList>
            <person name="Hahn M.W."/>
        </authorList>
    </citation>
    <scope>NUCLEOTIDE SEQUENCE [LARGE SCALE GENOMIC DNA]</scope>
    <source>
        <strain evidence="3">QLW-P1FAT50C-4</strain>
    </source>
</reference>
<keyword evidence="1" id="KW-0472">Membrane</keyword>
<dbReference type="InterPro" id="IPR008407">
    <property type="entry name" value="Brnchd-chn_aa_trnsp_AzlD"/>
</dbReference>
<evidence type="ECO:0000256" key="1">
    <source>
        <dbReference type="SAM" id="Phobius"/>
    </source>
</evidence>
<feature type="transmembrane region" description="Helical" evidence="1">
    <location>
        <begin position="6"/>
        <end position="29"/>
    </location>
</feature>
<sequence>MQIDWNISLLLIGMAFVTALSRSFFLILGERVKVSDWILDAIRFAPLAAMVAILAPEIFLSTNATSVAQFDLRLPNIWGGLAALGTFYLTRKMLITLLVGMTVFTIARFWLG</sequence>
<gene>
    <name evidence="2" type="ORF">A8O14_04025</name>
</gene>
<feature type="transmembrane region" description="Helical" evidence="1">
    <location>
        <begin position="94"/>
        <end position="111"/>
    </location>
</feature>
<dbReference type="Proteomes" id="UP000078463">
    <property type="component" value="Chromosome"/>
</dbReference>
<dbReference type="KEGG" id="pwu:A8O14_04025"/>
<protein>
    <recommendedName>
        <fullName evidence="4">Branched-chain amino acid transporter</fullName>
    </recommendedName>
</protein>